<dbReference type="EMBL" id="VSSQ01010987">
    <property type="protein sequence ID" value="MPM45713.1"/>
    <property type="molecule type" value="Genomic_DNA"/>
</dbReference>
<dbReference type="InterPro" id="IPR018247">
    <property type="entry name" value="EF_Hand_1_Ca_BS"/>
</dbReference>
<comment type="caution">
    <text evidence="1">The sequence shown here is derived from an EMBL/GenBank/DDBJ whole genome shotgun (WGS) entry which is preliminary data.</text>
</comment>
<gene>
    <name evidence="1" type="ORF">SDC9_92404</name>
</gene>
<sequence length="314" mass="35878">MYQPIPGLAPTPVCGFRPDVPGYQLKSKLYGPGTYYCYAPGTVRPTNYKCILTEIRDWVGYRPEQVKELAAKKGLVPMDQKAIKKMFNKTRLPNDGLMYQLTENSWIWFYINGMQNCGPKAWASNELHVLGVSYIEKVPQETSVVVDRLYRFWNDGAKFADYAGITQSNFKTRPTAPGDKNPNNFAIGDVLNPKKGFYILSFEGGVAPTYLWYPYEKVVEENLKKPDFDASGTLGFDDLMSAFEYQMDAVKAGKDLYFSYSVNSKFLLDLEPGRTWQKEMAQRKESEVARKAEMQKLYKANGAALEKFYKEIFK</sequence>
<name>A0A645A4E3_9ZZZZ</name>
<dbReference type="AlphaFoldDB" id="A0A645A4E3"/>
<protein>
    <recommendedName>
        <fullName evidence="2">EF-hand domain-containing protein</fullName>
    </recommendedName>
</protein>
<reference evidence="1" key="1">
    <citation type="submission" date="2019-08" db="EMBL/GenBank/DDBJ databases">
        <authorList>
            <person name="Kucharzyk K."/>
            <person name="Murdoch R.W."/>
            <person name="Higgins S."/>
            <person name="Loffler F."/>
        </authorList>
    </citation>
    <scope>NUCLEOTIDE SEQUENCE</scope>
</reference>
<organism evidence="1">
    <name type="scientific">bioreactor metagenome</name>
    <dbReference type="NCBI Taxonomy" id="1076179"/>
    <lineage>
        <taxon>unclassified sequences</taxon>
        <taxon>metagenomes</taxon>
        <taxon>ecological metagenomes</taxon>
    </lineage>
</organism>
<evidence type="ECO:0008006" key="2">
    <source>
        <dbReference type="Google" id="ProtNLM"/>
    </source>
</evidence>
<dbReference type="PROSITE" id="PS00018">
    <property type="entry name" value="EF_HAND_1"/>
    <property type="match status" value="1"/>
</dbReference>
<proteinExistence type="predicted"/>
<evidence type="ECO:0000313" key="1">
    <source>
        <dbReference type="EMBL" id="MPM45713.1"/>
    </source>
</evidence>
<accession>A0A645A4E3</accession>